<keyword evidence="1" id="KW-0472">Membrane</keyword>
<feature type="transmembrane region" description="Helical" evidence="1">
    <location>
        <begin position="12"/>
        <end position="32"/>
    </location>
</feature>
<evidence type="ECO:0000256" key="1">
    <source>
        <dbReference type="SAM" id="Phobius"/>
    </source>
</evidence>
<accession>A0A0A9ALZ9</accession>
<dbReference type="EMBL" id="GBRH01245759">
    <property type="protein sequence ID" value="JAD52136.1"/>
    <property type="molecule type" value="Transcribed_RNA"/>
</dbReference>
<sequence>MAVNSVVSYYPWYVLKFLVCYEVGFVHALTLLM</sequence>
<organism evidence="2">
    <name type="scientific">Arundo donax</name>
    <name type="common">Giant reed</name>
    <name type="synonym">Donax arundinaceus</name>
    <dbReference type="NCBI Taxonomy" id="35708"/>
    <lineage>
        <taxon>Eukaryota</taxon>
        <taxon>Viridiplantae</taxon>
        <taxon>Streptophyta</taxon>
        <taxon>Embryophyta</taxon>
        <taxon>Tracheophyta</taxon>
        <taxon>Spermatophyta</taxon>
        <taxon>Magnoliopsida</taxon>
        <taxon>Liliopsida</taxon>
        <taxon>Poales</taxon>
        <taxon>Poaceae</taxon>
        <taxon>PACMAD clade</taxon>
        <taxon>Arundinoideae</taxon>
        <taxon>Arundineae</taxon>
        <taxon>Arundo</taxon>
    </lineage>
</organism>
<keyword evidence="1" id="KW-0812">Transmembrane</keyword>
<keyword evidence="1" id="KW-1133">Transmembrane helix</keyword>
<protein>
    <submittedName>
        <fullName evidence="2">Uncharacterized protein</fullName>
    </submittedName>
</protein>
<evidence type="ECO:0000313" key="2">
    <source>
        <dbReference type="EMBL" id="JAD52136.1"/>
    </source>
</evidence>
<reference evidence="2" key="1">
    <citation type="submission" date="2014-09" db="EMBL/GenBank/DDBJ databases">
        <authorList>
            <person name="Magalhaes I.L.F."/>
            <person name="Oliveira U."/>
            <person name="Santos F.R."/>
            <person name="Vidigal T.H.D.A."/>
            <person name="Brescovit A.D."/>
            <person name="Santos A.J."/>
        </authorList>
    </citation>
    <scope>NUCLEOTIDE SEQUENCE</scope>
    <source>
        <tissue evidence="2">Shoot tissue taken approximately 20 cm above the soil surface</tissue>
    </source>
</reference>
<reference evidence="2" key="2">
    <citation type="journal article" date="2015" name="Data Brief">
        <title>Shoot transcriptome of the giant reed, Arundo donax.</title>
        <authorList>
            <person name="Barrero R.A."/>
            <person name="Guerrero F.D."/>
            <person name="Moolhuijzen P."/>
            <person name="Goolsby J.A."/>
            <person name="Tidwell J."/>
            <person name="Bellgard S.E."/>
            <person name="Bellgard M.I."/>
        </authorList>
    </citation>
    <scope>NUCLEOTIDE SEQUENCE</scope>
    <source>
        <tissue evidence="2">Shoot tissue taken approximately 20 cm above the soil surface</tissue>
    </source>
</reference>
<name>A0A0A9ALZ9_ARUDO</name>
<dbReference type="AlphaFoldDB" id="A0A0A9ALZ9"/>
<proteinExistence type="predicted"/>